<feature type="chain" id="PRO_5040390425" evidence="2">
    <location>
        <begin position="19"/>
        <end position="1314"/>
    </location>
</feature>
<sequence>MKFLCTILLMILINGYSAKKCFFVGSKINSHDKNHDHGNRKTTTQATTTTTSCANTTDPFENMLSFNASDVANIKLELMSAMPNLTQNEFDEIVSAMNIIYTLFTQLPTALSSEINSIIYTAYITGTLNSTALANISTILSSSSLQISQTQIQSILSAIQLLYGVASNLPIGVVIDISTITASVSGIILPPQLPPFQNMSTFNATVTENIKAELAEITTMTANQQEYLIAQINTIYTVVLQLPASASATIFNTFISAFVTGSTSLDAASIATIESDLLASLPNLTTTQLKSVTSALKFMFESSSTLPISSVMKILEIVGSASGIVLPLTTLIFPAPFENMSTFDSSYVSSIKQEFSSEISNFTSEQLDFVINEVNILYTIALRLNNDSIAAIQDIAFNAAISGETYLDSSALSEISSEISAALPDITKEQMNVIIFAMRFLYELAMFLPINTLNDILELASKGSGIYVPPPVPPFDNIVSLDPTALLEIKDILQSAFPNSTQTQLDSMISNLNIFTTIYNQLPIQTITTIKNVVHSAVVTRNSAFDSQTLSNITNELKAAIPNLNQTQIGSILSSAKALYDVSHDLPFDKFFAIASIVTNSSSIAVTLRPPPFDNLKTFDSTTTASIEEQLRAGIPTIVQFQMDIIVSQLNVLYTVAAQLPISVVSNINDVIFNEFISLAPNLDAATLNTIDTEITSVLPNLTSYQRFTILLAAKVLYVVAYYFPISVLSNIANITAYASNIHLNEPLDIVPLDSANIASITENLIAGIPSITQSQIDSAINDINVLYTIYTQLPVESISQLNDLAYNVSLTASSSLDPVGNSNITEIIKAALPNVTNYQMSTVLNAINNLSQVAGLLPLNILINITGILTSPSGFNLPLPVAPFDNMLTFSTATTTSIKDEILAAIPSILLHQQEYIIFQMNIAYTVASQLPISAITTINNLVFAEFFYSSPYLDASTVTNITNDISTSLPTIDPRQLKSFVNAIEYLYVMSTPLQLSNIISIYSYAGTESNITGPLPVIPPVFKDTTDFTPSVIASIVDILSEAFTETFSFSPSTTELESIIYSLNSVYNVAQRVPINTSTAIQEILYNLFMTRVGYIDASATANITQELQSALPNLNIYQSMMISSSFQIIFNYANLLPINDVLKISVITANASNIALPSPSPILVQPIPDDEAVDNITALIKAMHPDVTMLQMNDIVYQIDLIYTVAKMLPTEVVLNISAITYFNPNGPPMTSSISEALQNITGYDSATQIQIQNLLLPEVPNFTISQINDVMSAINFLHSVARSLNAYTIGNIISIAYDIMGLVEPSAY</sequence>
<feature type="signal peptide" evidence="2">
    <location>
        <begin position="1"/>
        <end position="18"/>
    </location>
</feature>
<protein>
    <submittedName>
        <fullName evidence="3">Uncharacterized protein</fullName>
    </submittedName>
</protein>
<feature type="compositionally biased region" description="Low complexity" evidence="1">
    <location>
        <begin position="42"/>
        <end position="51"/>
    </location>
</feature>
<evidence type="ECO:0000256" key="1">
    <source>
        <dbReference type="SAM" id="MobiDB-lite"/>
    </source>
</evidence>
<feature type="region of interest" description="Disordered" evidence="1">
    <location>
        <begin position="32"/>
        <end position="51"/>
    </location>
</feature>
<proteinExistence type="predicted"/>
<keyword evidence="2" id="KW-0732">Signal</keyword>
<reference evidence="3" key="1">
    <citation type="submission" date="2022-01" db="EMBL/GenBank/DDBJ databases">
        <authorList>
            <person name="King R."/>
        </authorList>
    </citation>
    <scope>NUCLEOTIDE SEQUENCE</scope>
</reference>
<evidence type="ECO:0000313" key="4">
    <source>
        <dbReference type="Proteomes" id="UP001153620"/>
    </source>
</evidence>
<dbReference type="EMBL" id="OU895877">
    <property type="protein sequence ID" value="CAG9799905.1"/>
    <property type="molecule type" value="Genomic_DNA"/>
</dbReference>
<gene>
    <name evidence="3" type="ORF">CHIRRI_LOCUS2863</name>
</gene>
<evidence type="ECO:0000256" key="2">
    <source>
        <dbReference type="SAM" id="SignalP"/>
    </source>
</evidence>
<evidence type="ECO:0000313" key="3">
    <source>
        <dbReference type="EMBL" id="CAG9799905.1"/>
    </source>
</evidence>
<reference evidence="3" key="2">
    <citation type="submission" date="2022-10" db="EMBL/GenBank/DDBJ databases">
        <authorList>
            <consortium name="ENA_rothamsted_submissions"/>
            <consortium name="culmorum"/>
            <person name="King R."/>
        </authorList>
    </citation>
    <scope>NUCLEOTIDE SEQUENCE</scope>
</reference>
<keyword evidence="4" id="KW-1185">Reference proteome</keyword>
<organism evidence="3 4">
    <name type="scientific">Chironomus riparius</name>
    <dbReference type="NCBI Taxonomy" id="315576"/>
    <lineage>
        <taxon>Eukaryota</taxon>
        <taxon>Metazoa</taxon>
        <taxon>Ecdysozoa</taxon>
        <taxon>Arthropoda</taxon>
        <taxon>Hexapoda</taxon>
        <taxon>Insecta</taxon>
        <taxon>Pterygota</taxon>
        <taxon>Neoptera</taxon>
        <taxon>Endopterygota</taxon>
        <taxon>Diptera</taxon>
        <taxon>Nematocera</taxon>
        <taxon>Chironomoidea</taxon>
        <taxon>Chironomidae</taxon>
        <taxon>Chironominae</taxon>
        <taxon>Chironomus</taxon>
    </lineage>
</organism>
<accession>A0A9N9RKJ7</accession>
<name>A0A9N9RKJ7_9DIPT</name>
<dbReference type="Proteomes" id="UP001153620">
    <property type="component" value="Chromosome 1"/>
</dbReference>